<organism evidence="3 4">
    <name type="scientific">Spirochaeta isovalerica</name>
    <dbReference type="NCBI Taxonomy" id="150"/>
    <lineage>
        <taxon>Bacteria</taxon>
        <taxon>Pseudomonadati</taxon>
        <taxon>Spirochaetota</taxon>
        <taxon>Spirochaetia</taxon>
        <taxon>Spirochaetales</taxon>
        <taxon>Spirochaetaceae</taxon>
        <taxon>Spirochaeta</taxon>
    </lineage>
</organism>
<dbReference type="Proteomes" id="UP000587760">
    <property type="component" value="Unassembled WGS sequence"/>
</dbReference>
<evidence type="ECO:0000313" key="4">
    <source>
        <dbReference type="Proteomes" id="UP000587760"/>
    </source>
</evidence>
<keyword evidence="1" id="KW-1133">Transmembrane helix</keyword>
<name>A0A841RG36_9SPIO</name>
<evidence type="ECO:0000256" key="1">
    <source>
        <dbReference type="SAM" id="Phobius"/>
    </source>
</evidence>
<keyword evidence="1" id="KW-0472">Membrane</keyword>
<dbReference type="PANTHER" id="PTHR35342:SF5">
    <property type="entry name" value="TRICARBOXYLIC TRANSPORT PROTEIN"/>
    <property type="match status" value="1"/>
</dbReference>
<dbReference type="RefSeq" id="WP_184748411.1">
    <property type="nucleotide sequence ID" value="NZ_JACHGJ010000010.1"/>
</dbReference>
<keyword evidence="1" id="KW-0812">Transmembrane</keyword>
<evidence type="ECO:0000313" key="3">
    <source>
        <dbReference type="EMBL" id="MBB6482177.1"/>
    </source>
</evidence>
<feature type="transmembrane region" description="Helical" evidence="1">
    <location>
        <begin position="51"/>
        <end position="71"/>
    </location>
</feature>
<reference evidence="3 4" key="1">
    <citation type="submission" date="2020-08" db="EMBL/GenBank/DDBJ databases">
        <title>Genomic Encyclopedia of Type Strains, Phase IV (KMG-IV): sequencing the most valuable type-strain genomes for metagenomic binning, comparative biology and taxonomic classification.</title>
        <authorList>
            <person name="Goeker M."/>
        </authorList>
    </citation>
    <scope>NUCLEOTIDE SEQUENCE [LARGE SCALE GENOMIC DNA]</scope>
    <source>
        <strain evidence="3 4">DSM 2461</strain>
    </source>
</reference>
<dbReference type="PANTHER" id="PTHR35342">
    <property type="entry name" value="TRICARBOXYLIC TRANSPORT PROTEIN"/>
    <property type="match status" value="1"/>
</dbReference>
<dbReference type="EMBL" id="JACHGJ010000010">
    <property type="protein sequence ID" value="MBB6482177.1"/>
    <property type="molecule type" value="Genomic_DNA"/>
</dbReference>
<feature type="transmembrane region" description="Helical" evidence="1">
    <location>
        <begin position="20"/>
        <end position="39"/>
    </location>
</feature>
<feature type="transmembrane region" description="Helical" evidence="1">
    <location>
        <begin position="169"/>
        <end position="188"/>
    </location>
</feature>
<protein>
    <submittedName>
        <fullName evidence="3">Putative tricarboxylic transport membrane protein</fullName>
    </submittedName>
</protein>
<feature type="transmembrane region" description="Helical" evidence="1">
    <location>
        <begin position="359"/>
        <end position="382"/>
    </location>
</feature>
<sequence>MDLLANLLNGFGYLMGYQPIIAIVVGVILGILAGAMPGLSPSMGVALLVPFTYNLSPQVALILLVSIYIAANYGGSITAVTINTPGTPSAVVTSFDGYPLTLKGKAGVGLGTSLVASTVGGIIGTIILIFFSVPLARLAVKLHPAEYFALAIFGLTTVASLGGKNWAKAFLAAMLGLLINTIGIDPISGVKRFTFGTYKLFDGFALIPALIGLFALSEVFTRIEEYKLDKGKETEFEETQWPSFLDYWKLKLTIFRSSVLGTLIGIFPGAGATIAAFLSYDLAKKSSKDPESFGQGNPDGVAAAEAANSSSVGGALVPLLALGIPGSATTAVLVGALMIHDLVPGPLLFVERPDIIYSLFAALLIANIVMLALGLFGARLWIKVTVIPKKVLLPSILAISIVGSFAVNYSFFDVGTCIGFGVAGWLLKKYGIPGAPIVLGMVLGKLAETNFRRAVIMGGYGVFFTRPVSLILLIVALLSFGVPLYQTHKANKKERATEQK</sequence>
<feature type="transmembrane region" description="Helical" evidence="1">
    <location>
        <begin position="467"/>
        <end position="485"/>
    </location>
</feature>
<feature type="transmembrane region" description="Helical" evidence="1">
    <location>
        <begin position="316"/>
        <end position="339"/>
    </location>
</feature>
<feature type="transmembrane region" description="Helical" evidence="1">
    <location>
        <begin position="254"/>
        <end position="278"/>
    </location>
</feature>
<accession>A0A841RG36</accession>
<dbReference type="Pfam" id="PF01970">
    <property type="entry name" value="TctA"/>
    <property type="match status" value="1"/>
</dbReference>
<gene>
    <name evidence="3" type="ORF">HNR50_003866</name>
</gene>
<dbReference type="AlphaFoldDB" id="A0A841RG36"/>
<feature type="transmembrane region" description="Helical" evidence="1">
    <location>
        <begin position="391"/>
        <end position="412"/>
    </location>
</feature>
<feature type="transmembrane region" description="Helical" evidence="1">
    <location>
        <begin position="145"/>
        <end position="163"/>
    </location>
</feature>
<comment type="caution">
    <text evidence="3">The sequence shown here is derived from an EMBL/GenBank/DDBJ whole genome shotgun (WGS) entry which is preliminary data.</text>
</comment>
<evidence type="ECO:0000259" key="2">
    <source>
        <dbReference type="Pfam" id="PF01970"/>
    </source>
</evidence>
<proteinExistence type="predicted"/>
<dbReference type="InterPro" id="IPR002823">
    <property type="entry name" value="DUF112_TM"/>
</dbReference>
<feature type="transmembrane region" description="Helical" evidence="1">
    <location>
        <begin position="200"/>
        <end position="220"/>
    </location>
</feature>
<keyword evidence="4" id="KW-1185">Reference proteome</keyword>
<feature type="domain" description="DUF112" evidence="2">
    <location>
        <begin position="20"/>
        <end position="439"/>
    </location>
</feature>
<feature type="transmembrane region" description="Helical" evidence="1">
    <location>
        <begin position="108"/>
        <end position="133"/>
    </location>
</feature>